<keyword evidence="2" id="KW-0472">Membrane</keyword>
<feature type="transmembrane region" description="Helical" evidence="2">
    <location>
        <begin position="17"/>
        <end position="37"/>
    </location>
</feature>
<reference evidence="3" key="1">
    <citation type="submission" date="2020-10" db="EMBL/GenBank/DDBJ databases">
        <title>Connecting structure to function with the recovery of over 1000 high-quality activated sludge metagenome-assembled genomes encoding full-length rRNA genes using long-read sequencing.</title>
        <authorList>
            <person name="Singleton C.M."/>
            <person name="Petriglieri F."/>
            <person name="Kristensen J.M."/>
            <person name="Kirkegaard R.H."/>
            <person name="Michaelsen T.Y."/>
            <person name="Andersen M.H."/>
            <person name="Karst S.M."/>
            <person name="Dueholm M.S."/>
            <person name="Nielsen P.H."/>
            <person name="Albertsen M."/>
        </authorList>
    </citation>
    <scope>NUCLEOTIDE SEQUENCE</scope>
    <source>
        <strain evidence="3">Hirt_18-Q3-R61-65_BATAC.395</strain>
    </source>
</reference>
<dbReference type="AlphaFoldDB" id="A0A9D7K071"/>
<gene>
    <name evidence="3" type="ORF">IPL58_04190</name>
</gene>
<keyword evidence="2" id="KW-1133">Transmembrane helix</keyword>
<keyword evidence="2" id="KW-0812">Transmembrane</keyword>
<feature type="compositionally biased region" description="Basic and acidic residues" evidence="1">
    <location>
        <begin position="56"/>
        <end position="68"/>
    </location>
</feature>
<organism evidence="3 4">
    <name type="scientific">Candidatus Proximibacter danicus</name>
    <dbReference type="NCBI Taxonomy" id="2954365"/>
    <lineage>
        <taxon>Bacteria</taxon>
        <taxon>Pseudomonadati</taxon>
        <taxon>Pseudomonadota</taxon>
        <taxon>Betaproteobacteria</taxon>
        <taxon>Candidatus Proximibacter</taxon>
    </lineage>
</organism>
<evidence type="ECO:0000256" key="2">
    <source>
        <dbReference type="SAM" id="Phobius"/>
    </source>
</evidence>
<name>A0A9D7K071_9PROT</name>
<protein>
    <submittedName>
        <fullName evidence="3">Uncharacterized protein</fullName>
    </submittedName>
</protein>
<comment type="caution">
    <text evidence="3">The sequence shown here is derived from an EMBL/GenBank/DDBJ whole genome shotgun (WGS) entry which is preliminary data.</text>
</comment>
<feature type="region of interest" description="Disordered" evidence="1">
    <location>
        <begin position="56"/>
        <end position="75"/>
    </location>
</feature>
<accession>A0A9D7K071</accession>
<dbReference type="Proteomes" id="UP000886689">
    <property type="component" value="Unassembled WGS sequence"/>
</dbReference>
<evidence type="ECO:0000313" key="3">
    <source>
        <dbReference type="EMBL" id="MBK8523381.1"/>
    </source>
</evidence>
<evidence type="ECO:0000256" key="1">
    <source>
        <dbReference type="SAM" id="MobiDB-lite"/>
    </source>
</evidence>
<dbReference type="EMBL" id="JADJUC010000003">
    <property type="protein sequence ID" value="MBK8523381.1"/>
    <property type="molecule type" value="Genomic_DNA"/>
</dbReference>
<evidence type="ECO:0000313" key="4">
    <source>
        <dbReference type="Proteomes" id="UP000886689"/>
    </source>
</evidence>
<proteinExistence type="predicted"/>
<sequence>MAGCAITVDAAAKGFSVWRADVIGVGLMLVIMMAEVLRGRPGLVLAIAGHRCPGELERQENENEDGKPAAHGCGL</sequence>